<dbReference type="InterPro" id="IPR002168">
    <property type="entry name" value="Lipase_GDXG_HIS_AS"/>
</dbReference>
<evidence type="ECO:0000256" key="1">
    <source>
        <dbReference type="ARBA" id="ARBA00010515"/>
    </source>
</evidence>
<name>A0AAE6RD94_9PSED</name>
<gene>
    <name evidence="4" type="ORF">TCK1_3382</name>
</gene>
<dbReference type="PANTHER" id="PTHR48081:SF30">
    <property type="entry name" value="ACETYL-HYDROLASE LIPR-RELATED"/>
    <property type="match status" value="1"/>
</dbReference>
<evidence type="ECO:0000259" key="3">
    <source>
        <dbReference type="Pfam" id="PF07859"/>
    </source>
</evidence>
<sequence>MKSAELNEIHALLNARKSTPPGSLQEARKGYDQLCAMFQPHASLRFESLELGGVPALRGATANCPTVGNTILYVHGGGFMVGSAAGFKGLAGSLALHADAQVFVLDYRLAPEYPFPAGRDDVLRAYKALLAAGIPPQKIALAGDSAGAQLILSSLLEAKAQNVSLPGAILALSPWVDLTLSGGSLYSKADDDVFLSAAKLTGCAQAYFGAGNASDEASVVLTGDLQEFPPLMIQVGSAEILLDDALRLANHAISNNVMTRLEVWPDMFHVWHAFAPRLREGREALAQAGEFLKQHLQSH</sequence>
<dbReference type="PROSITE" id="PS01173">
    <property type="entry name" value="LIPASE_GDXG_HIS"/>
    <property type="match status" value="1"/>
</dbReference>
<dbReference type="Gene3D" id="3.40.50.1820">
    <property type="entry name" value="alpha/beta hydrolase"/>
    <property type="match status" value="1"/>
</dbReference>
<accession>A0AAE6RD94</accession>
<dbReference type="GO" id="GO:0004806">
    <property type="term" value="F:triacylglycerol lipase activity"/>
    <property type="evidence" value="ECO:0007669"/>
    <property type="project" value="TreeGrafter"/>
</dbReference>
<comment type="similarity">
    <text evidence="1">Belongs to the 'GDXG' lipolytic enzyme family.</text>
</comment>
<dbReference type="RefSeq" id="WP_159266351.1">
    <property type="nucleotide sequence ID" value="NZ_CP040324.1"/>
</dbReference>
<dbReference type="SUPFAM" id="SSF53474">
    <property type="entry name" value="alpha/beta-Hydrolases"/>
    <property type="match status" value="1"/>
</dbReference>
<evidence type="ECO:0000313" key="4">
    <source>
        <dbReference type="EMBL" id="QHB28728.1"/>
    </source>
</evidence>
<dbReference type="InterPro" id="IPR013094">
    <property type="entry name" value="AB_hydrolase_3"/>
</dbReference>
<keyword evidence="2" id="KW-0378">Hydrolase</keyword>
<dbReference type="PANTHER" id="PTHR48081">
    <property type="entry name" value="AB HYDROLASE SUPERFAMILY PROTEIN C4A8.06C"/>
    <property type="match status" value="1"/>
</dbReference>
<dbReference type="EMBL" id="CP040324">
    <property type="protein sequence ID" value="QHB28728.1"/>
    <property type="molecule type" value="Genomic_DNA"/>
</dbReference>
<proteinExistence type="inferred from homology"/>
<feature type="domain" description="Alpha/beta hydrolase fold-3" evidence="3">
    <location>
        <begin position="71"/>
        <end position="272"/>
    </location>
</feature>
<evidence type="ECO:0000256" key="2">
    <source>
        <dbReference type="ARBA" id="ARBA00022801"/>
    </source>
</evidence>
<dbReference type="InterPro" id="IPR029058">
    <property type="entry name" value="AB_hydrolase_fold"/>
</dbReference>
<protein>
    <submittedName>
        <fullName evidence="4">Esterase</fullName>
    </submittedName>
</protein>
<dbReference type="AlphaFoldDB" id="A0AAE6RD94"/>
<dbReference type="Proteomes" id="UP000464593">
    <property type="component" value="Chromosome"/>
</dbReference>
<evidence type="ECO:0000313" key="5">
    <source>
        <dbReference type="Proteomes" id="UP000464593"/>
    </source>
</evidence>
<dbReference type="InterPro" id="IPR050300">
    <property type="entry name" value="GDXG_lipolytic_enzyme"/>
</dbReference>
<reference evidence="4 5" key="1">
    <citation type="submission" date="2019-05" db="EMBL/GenBank/DDBJ databases">
        <title>Complete genome sequence of Pseudomonas Pseudomonas resinovorans.</title>
        <authorList>
            <person name="Chen H.-P."/>
        </authorList>
    </citation>
    <scope>NUCLEOTIDE SEQUENCE [LARGE SCALE GENOMIC DNA]</scope>
    <source>
        <strain evidence="4 5">TCU-CK1</strain>
    </source>
</reference>
<dbReference type="Pfam" id="PF07859">
    <property type="entry name" value="Abhydrolase_3"/>
    <property type="match status" value="1"/>
</dbReference>
<organism evidence="4 5">
    <name type="scientific">Pseudomonas monteilii</name>
    <dbReference type="NCBI Taxonomy" id="76759"/>
    <lineage>
        <taxon>Bacteria</taxon>
        <taxon>Pseudomonadati</taxon>
        <taxon>Pseudomonadota</taxon>
        <taxon>Gammaproteobacteria</taxon>
        <taxon>Pseudomonadales</taxon>
        <taxon>Pseudomonadaceae</taxon>
        <taxon>Pseudomonas</taxon>
    </lineage>
</organism>